<organism evidence="1 2">
    <name type="scientific">Mucor saturninus</name>
    <dbReference type="NCBI Taxonomy" id="64648"/>
    <lineage>
        <taxon>Eukaryota</taxon>
        <taxon>Fungi</taxon>
        <taxon>Fungi incertae sedis</taxon>
        <taxon>Mucoromycota</taxon>
        <taxon>Mucoromycotina</taxon>
        <taxon>Mucoromycetes</taxon>
        <taxon>Mucorales</taxon>
        <taxon>Mucorineae</taxon>
        <taxon>Mucoraceae</taxon>
        <taxon>Mucor</taxon>
    </lineage>
</organism>
<dbReference type="EMBL" id="JAEPRD010000128">
    <property type="protein sequence ID" value="KAG2197485.1"/>
    <property type="molecule type" value="Genomic_DNA"/>
</dbReference>
<evidence type="ECO:0000313" key="2">
    <source>
        <dbReference type="Proteomes" id="UP000603453"/>
    </source>
</evidence>
<dbReference type="Proteomes" id="UP000603453">
    <property type="component" value="Unassembled WGS sequence"/>
</dbReference>
<name>A0A8H7QSK2_9FUNG</name>
<dbReference type="OrthoDB" id="2268731at2759"/>
<gene>
    <name evidence="1" type="ORF">INT47_003093</name>
</gene>
<protein>
    <submittedName>
        <fullName evidence="1">Uncharacterized protein</fullName>
    </submittedName>
</protein>
<dbReference type="AlphaFoldDB" id="A0A8H7QSK2"/>
<feature type="non-terminal residue" evidence="1">
    <location>
        <position position="1"/>
    </location>
</feature>
<sequence length="84" mass="9781">MIRFTISTQTKDIGSKFPILANIIEFSFSSVDPKDLYTSKRLLYHDDESEEQMEDVAYQYGDIKKIIDFDLPPTEIPKVDTTMR</sequence>
<keyword evidence="2" id="KW-1185">Reference proteome</keyword>
<accession>A0A8H7QSK2</accession>
<proteinExistence type="predicted"/>
<evidence type="ECO:0000313" key="1">
    <source>
        <dbReference type="EMBL" id="KAG2197485.1"/>
    </source>
</evidence>
<comment type="caution">
    <text evidence="1">The sequence shown here is derived from an EMBL/GenBank/DDBJ whole genome shotgun (WGS) entry which is preliminary data.</text>
</comment>
<reference evidence="1" key="1">
    <citation type="submission" date="2020-12" db="EMBL/GenBank/DDBJ databases">
        <title>Metabolic potential, ecology and presence of endohyphal bacteria is reflected in genomic diversity of Mucoromycotina.</title>
        <authorList>
            <person name="Muszewska A."/>
            <person name="Okrasinska A."/>
            <person name="Steczkiewicz K."/>
            <person name="Drgas O."/>
            <person name="Orlowska M."/>
            <person name="Perlinska-Lenart U."/>
            <person name="Aleksandrzak-Piekarczyk T."/>
            <person name="Szatraj K."/>
            <person name="Zielenkiewicz U."/>
            <person name="Pilsyk S."/>
            <person name="Malc E."/>
            <person name="Mieczkowski P."/>
            <person name="Kruszewska J.S."/>
            <person name="Biernat P."/>
            <person name="Pawlowska J."/>
        </authorList>
    </citation>
    <scope>NUCLEOTIDE SEQUENCE</scope>
    <source>
        <strain evidence="1">WA0000017839</strain>
    </source>
</reference>